<dbReference type="EMBL" id="MCGE01000008">
    <property type="protein sequence ID" value="ORZ18967.1"/>
    <property type="molecule type" value="Genomic_DNA"/>
</dbReference>
<dbReference type="GO" id="GO:0051087">
    <property type="term" value="F:protein-folding chaperone binding"/>
    <property type="evidence" value="ECO:0007669"/>
    <property type="project" value="InterPro"/>
</dbReference>
<dbReference type="GO" id="GO:0006457">
    <property type="term" value="P:protein folding"/>
    <property type="evidence" value="ECO:0007669"/>
    <property type="project" value="TreeGrafter"/>
</dbReference>
<dbReference type="Proteomes" id="UP000193560">
    <property type="component" value="Unassembled WGS sequence"/>
</dbReference>
<dbReference type="PANTHER" id="PTHR13009">
    <property type="entry name" value="HEAT SHOCK PROTEIN 90 HSP90 CO-CHAPERONE AHA-1"/>
    <property type="match status" value="1"/>
</dbReference>
<comment type="similarity">
    <text evidence="1">Belongs to the AHA1 family.</text>
</comment>
<evidence type="ECO:0000313" key="3">
    <source>
        <dbReference type="EMBL" id="ORZ18967.1"/>
    </source>
</evidence>
<evidence type="ECO:0000256" key="1">
    <source>
        <dbReference type="ARBA" id="ARBA00006817"/>
    </source>
</evidence>
<dbReference type="STRING" id="90262.A0A1X2IMG8"/>
<feature type="domain" description="Activator of Hsp90 ATPase AHSA1-like N-terminal" evidence="2">
    <location>
        <begin position="14"/>
        <end position="147"/>
    </location>
</feature>
<dbReference type="Pfam" id="PF09229">
    <property type="entry name" value="Aha1_N"/>
    <property type="match status" value="1"/>
</dbReference>
<reference evidence="3 4" key="1">
    <citation type="submission" date="2016-07" db="EMBL/GenBank/DDBJ databases">
        <title>Pervasive Adenine N6-methylation of Active Genes in Fungi.</title>
        <authorList>
            <consortium name="DOE Joint Genome Institute"/>
            <person name="Mondo S.J."/>
            <person name="Dannebaum R.O."/>
            <person name="Kuo R.C."/>
            <person name="Labutti K."/>
            <person name="Haridas S."/>
            <person name="Kuo A."/>
            <person name="Salamov A."/>
            <person name="Ahrendt S.R."/>
            <person name="Lipzen A."/>
            <person name="Sullivan W."/>
            <person name="Andreopoulos W.B."/>
            <person name="Clum A."/>
            <person name="Lindquist E."/>
            <person name="Daum C."/>
            <person name="Ramamoorthy G.K."/>
            <person name="Gryganskyi A."/>
            <person name="Culley D."/>
            <person name="Magnuson J.K."/>
            <person name="James T.Y."/>
            <person name="O'Malley M.A."/>
            <person name="Stajich J.E."/>
            <person name="Spatafora J.W."/>
            <person name="Visel A."/>
            <person name="Grigoriev I.V."/>
        </authorList>
    </citation>
    <scope>NUCLEOTIDE SEQUENCE [LARGE SCALE GENOMIC DNA]</scope>
    <source>
        <strain evidence="3 4">NRRL 1336</strain>
    </source>
</reference>
<dbReference type="Gene3D" id="3.15.10.20">
    <property type="entry name" value="Activator of Hsp90 ATPase Aha1, N-terminal domain"/>
    <property type="match status" value="1"/>
</dbReference>
<dbReference type="GO" id="GO:0005829">
    <property type="term" value="C:cytosol"/>
    <property type="evidence" value="ECO:0007669"/>
    <property type="project" value="TreeGrafter"/>
</dbReference>
<dbReference type="GO" id="GO:0001671">
    <property type="term" value="F:ATPase activator activity"/>
    <property type="evidence" value="ECO:0007669"/>
    <property type="project" value="InterPro"/>
</dbReference>
<dbReference type="SUPFAM" id="SSF103111">
    <property type="entry name" value="Activator of Hsp90 ATPase, Aha1"/>
    <property type="match status" value="1"/>
</dbReference>
<dbReference type="InterPro" id="IPR036338">
    <property type="entry name" value="Aha1"/>
</dbReference>
<dbReference type="PANTHER" id="PTHR13009:SF22">
    <property type="entry name" value="LD43819P"/>
    <property type="match status" value="1"/>
</dbReference>
<evidence type="ECO:0000313" key="4">
    <source>
        <dbReference type="Proteomes" id="UP000193560"/>
    </source>
</evidence>
<name>A0A1X2IMG8_9FUNG</name>
<proteinExistence type="inferred from homology"/>
<evidence type="ECO:0000259" key="2">
    <source>
        <dbReference type="SMART" id="SM01000"/>
    </source>
</evidence>
<accession>A0A1X2IMG8</accession>
<sequence>MSNWKNVNNWHWVNKNCLPWAQAYFTDKVVGLETEKNGHKVKVSKMDECSGDVEVCQRKGKIITIYDVVLKYSWEGVAADGTEVSGTIEIPEVDQDTELDEYVFTVSVKEEDTLKRNVRDVVKAQLTPLMRKQFSMFSKDLIQHHGSDVYIEVDKLGTAAPLRQATPL</sequence>
<gene>
    <name evidence="3" type="ORF">BCR42DRAFT_411949</name>
</gene>
<keyword evidence="4" id="KW-1185">Reference proteome</keyword>
<comment type="caution">
    <text evidence="3">The sequence shown here is derived from an EMBL/GenBank/DDBJ whole genome shotgun (WGS) entry which is preliminary data.</text>
</comment>
<organism evidence="3 4">
    <name type="scientific">Absidia repens</name>
    <dbReference type="NCBI Taxonomy" id="90262"/>
    <lineage>
        <taxon>Eukaryota</taxon>
        <taxon>Fungi</taxon>
        <taxon>Fungi incertae sedis</taxon>
        <taxon>Mucoromycota</taxon>
        <taxon>Mucoromycotina</taxon>
        <taxon>Mucoromycetes</taxon>
        <taxon>Mucorales</taxon>
        <taxon>Cunninghamellaceae</taxon>
        <taxon>Absidia</taxon>
    </lineage>
</organism>
<dbReference type="AlphaFoldDB" id="A0A1X2IMG8"/>
<dbReference type="InterPro" id="IPR015310">
    <property type="entry name" value="AHSA1-like_N"/>
</dbReference>
<dbReference type="OrthoDB" id="567237at2759"/>
<protein>
    <submittedName>
        <fullName evidence="3">Activator of Hsp90 ATPase</fullName>
    </submittedName>
</protein>
<dbReference type="SMART" id="SM01000">
    <property type="entry name" value="Aha1_N"/>
    <property type="match status" value="1"/>
</dbReference>